<evidence type="ECO:0000313" key="4">
    <source>
        <dbReference type="Proteomes" id="UP000314986"/>
    </source>
</evidence>
<feature type="compositionally biased region" description="Basic and acidic residues" evidence="2">
    <location>
        <begin position="440"/>
        <end position="451"/>
    </location>
</feature>
<accession>A0A4W3JL24</accession>
<protein>
    <submittedName>
        <fullName evidence="3">A kinase (PRKA) anchor protein 17A</fullName>
    </submittedName>
</protein>
<reference evidence="3" key="5">
    <citation type="submission" date="2025-09" db="UniProtKB">
        <authorList>
            <consortium name="Ensembl"/>
        </authorList>
    </citation>
    <scope>IDENTIFICATION</scope>
</reference>
<gene>
    <name evidence="3" type="primary">akap17a</name>
</gene>
<dbReference type="PANTHER" id="PTHR12484">
    <property type="entry name" value="B-LYMPHOCYTE ANTIGEN-RELATED"/>
    <property type="match status" value="1"/>
</dbReference>
<keyword evidence="1" id="KW-0175">Coiled coil</keyword>
<reference evidence="4" key="1">
    <citation type="journal article" date="2006" name="Science">
        <title>Ancient noncoding elements conserved in the human genome.</title>
        <authorList>
            <person name="Venkatesh B."/>
            <person name="Kirkness E.F."/>
            <person name="Loh Y.H."/>
            <person name="Halpern A.L."/>
            <person name="Lee A.P."/>
            <person name="Johnson J."/>
            <person name="Dandona N."/>
            <person name="Viswanathan L.D."/>
            <person name="Tay A."/>
            <person name="Venter J.C."/>
            <person name="Strausberg R.L."/>
            <person name="Brenner S."/>
        </authorList>
    </citation>
    <scope>NUCLEOTIDE SEQUENCE [LARGE SCALE GENOMIC DNA]</scope>
</reference>
<evidence type="ECO:0000313" key="3">
    <source>
        <dbReference type="Ensembl" id="ENSCMIP00000038773.1"/>
    </source>
</evidence>
<feature type="region of interest" description="Disordered" evidence="2">
    <location>
        <begin position="440"/>
        <end position="495"/>
    </location>
</feature>
<dbReference type="GeneTree" id="ENSGT00440000039314"/>
<proteinExistence type="predicted"/>
<reference evidence="3" key="4">
    <citation type="submission" date="2025-08" db="UniProtKB">
        <authorList>
            <consortium name="Ensembl"/>
        </authorList>
    </citation>
    <scope>IDENTIFICATION</scope>
</reference>
<dbReference type="PANTHER" id="PTHR12484:SF4">
    <property type="entry name" value="A-KINASE ANCHOR PROTEIN 17A"/>
    <property type="match status" value="1"/>
</dbReference>
<reference evidence="4" key="3">
    <citation type="journal article" date="2014" name="Nature">
        <title>Elephant shark genome provides unique insights into gnathostome evolution.</title>
        <authorList>
            <consortium name="International Elephant Shark Genome Sequencing Consortium"/>
            <person name="Venkatesh B."/>
            <person name="Lee A.P."/>
            <person name="Ravi V."/>
            <person name="Maurya A.K."/>
            <person name="Lian M.M."/>
            <person name="Swann J.B."/>
            <person name="Ohta Y."/>
            <person name="Flajnik M.F."/>
            <person name="Sutoh Y."/>
            <person name="Kasahara M."/>
            <person name="Hoon S."/>
            <person name="Gangu V."/>
            <person name="Roy S.W."/>
            <person name="Irimia M."/>
            <person name="Korzh V."/>
            <person name="Kondrychyn I."/>
            <person name="Lim Z.W."/>
            <person name="Tay B.H."/>
            <person name="Tohari S."/>
            <person name="Kong K.W."/>
            <person name="Ho S."/>
            <person name="Lorente-Galdos B."/>
            <person name="Quilez J."/>
            <person name="Marques-Bonet T."/>
            <person name="Raney B.J."/>
            <person name="Ingham P.W."/>
            <person name="Tay A."/>
            <person name="Hillier L.W."/>
            <person name="Minx P."/>
            <person name="Boehm T."/>
            <person name="Wilson R.K."/>
            <person name="Brenner S."/>
            <person name="Warren W.C."/>
        </authorList>
    </citation>
    <scope>NUCLEOTIDE SEQUENCE [LARGE SCALE GENOMIC DNA]</scope>
</reference>
<feature type="region of interest" description="Disordered" evidence="2">
    <location>
        <begin position="278"/>
        <end position="343"/>
    </location>
</feature>
<dbReference type="Pfam" id="PF25015">
    <property type="entry name" value="RBD_AKAP-17A"/>
    <property type="match status" value="1"/>
</dbReference>
<reference evidence="4" key="2">
    <citation type="journal article" date="2007" name="PLoS Biol.">
        <title>Survey sequencing and comparative analysis of the elephant shark (Callorhinchus milii) genome.</title>
        <authorList>
            <person name="Venkatesh B."/>
            <person name="Kirkness E.F."/>
            <person name="Loh Y.H."/>
            <person name="Halpern A.L."/>
            <person name="Lee A.P."/>
            <person name="Johnson J."/>
            <person name="Dandona N."/>
            <person name="Viswanathan L.D."/>
            <person name="Tay A."/>
            <person name="Venter J.C."/>
            <person name="Strausberg R.L."/>
            <person name="Brenner S."/>
        </authorList>
    </citation>
    <scope>NUCLEOTIDE SEQUENCE [LARGE SCALE GENOMIC DNA]</scope>
</reference>
<name>A0A4W3JL24_CALMI</name>
<feature type="coiled-coil region" evidence="1">
    <location>
        <begin position="389"/>
        <end position="433"/>
    </location>
</feature>
<keyword evidence="4" id="KW-1185">Reference proteome</keyword>
<feature type="compositionally biased region" description="Basic and acidic residues" evidence="2">
    <location>
        <begin position="484"/>
        <end position="495"/>
    </location>
</feature>
<evidence type="ECO:0000256" key="1">
    <source>
        <dbReference type="SAM" id="Coils"/>
    </source>
</evidence>
<organism evidence="3 4">
    <name type="scientific">Callorhinchus milii</name>
    <name type="common">Ghost shark</name>
    <dbReference type="NCBI Taxonomy" id="7868"/>
    <lineage>
        <taxon>Eukaryota</taxon>
        <taxon>Metazoa</taxon>
        <taxon>Chordata</taxon>
        <taxon>Craniata</taxon>
        <taxon>Vertebrata</taxon>
        <taxon>Chondrichthyes</taxon>
        <taxon>Holocephali</taxon>
        <taxon>Chimaeriformes</taxon>
        <taxon>Callorhinchidae</taxon>
        <taxon>Callorhinchus</taxon>
    </lineage>
</organism>
<feature type="compositionally biased region" description="Basic residues" evidence="2">
    <location>
        <begin position="465"/>
        <end position="477"/>
    </location>
</feature>
<sequence length="495" mass="58382">MAATIVHDTSEAVELFPPQGLYLKPIAKLTISVSLPQLKQPGKSISNWEVMERLKCMVHPEQFATLRVSKSTMDFVRFEGEVENKNMVKTFLSKLDGKTIKLSGFTDTLKVRAAEVKIDFPTRHDWDSFFRDAKDVNETLPGERPDTIHLEGLPCKWFSLKNSSSEKPSDLILSKVFGTFGEIRNVDIPMLDPYREEMTGKNFHTFSFGGHLNFEAYVQYQEYIGFVKAMDALRGMKLMYKGDDVKAVACSIKVTFDTTKHLTDASIKRRQQERQKLQELELRREEQKRREKEDEERRKEDERKQKELEEQEREKKREEKVRKREQKQKEREDRRNTRKLQREEQKRLQEKIALEERKLILVQRNLESIRLISELLSRAKWLPRLTEAREAEAARRHQVEEKRRQQEAELLRVEEEKHRVVELQLKEKELREKLLENLRRKEASEGQREEPGAQPTEQGTVGTPGRKKYRTYTHSRSCKSAVKNTHEMCCKLRSP</sequence>
<dbReference type="InterPro" id="IPR056852">
    <property type="entry name" value="AK17A/B"/>
</dbReference>
<evidence type="ECO:0000256" key="2">
    <source>
        <dbReference type="SAM" id="MobiDB-lite"/>
    </source>
</evidence>
<dbReference type="CDD" id="cd12264">
    <property type="entry name" value="RRM_AKAP17A"/>
    <property type="match status" value="1"/>
</dbReference>
<dbReference type="AlphaFoldDB" id="A0A4W3JL24"/>
<dbReference type="Ensembl" id="ENSCMIT00000039325.1">
    <property type="protein sequence ID" value="ENSCMIP00000038773.1"/>
    <property type="gene ID" value="ENSCMIG00000016267.1"/>
</dbReference>
<dbReference type="Proteomes" id="UP000314986">
    <property type="component" value="Unassembled WGS sequence"/>
</dbReference>